<feature type="region of interest" description="Disordered" evidence="1">
    <location>
        <begin position="1"/>
        <end position="93"/>
    </location>
</feature>
<dbReference type="GO" id="GO:0030619">
    <property type="term" value="F:U1 snRNA binding"/>
    <property type="evidence" value="ECO:0007669"/>
    <property type="project" value="TreeGrafter"/>
</dbReference>
<dbReference type="PANTHER" id="PTHR15197">
    <property type="entry name" value="COILIN P80"/>
    <property type="match status" value="1"/>
</dbReference>
<name>A0A139ATJ0_GONPJ</name>
<dbReference type="Proteomes" id="UP000070544">
    <property type="component" value="Unassembled WGS sequence"/>
</dbReference>
<dbReference type="AlphaFoldDB" id="A0A139ATJ0"/>
<organism evidence="3 4">
    <name type="scientific">Gonapodya prolifera (strain JEL478)</name>
    <name type="common">Monoblepharis prolifera</name>
    <dbReference type="NCBI Taxonomy" id="1344416"/>
    <lineage>
        <taxon>Eukaryota</taxon>
        <taxon>Fungi</taxon>
        <taxon>Fungi incertae sedis</taxon>
        <taxon>Chytridiomycota</taxon>
        <taxon>Chytridiomycota incertae sedis</taxon>
        <taxon>Monoblepharidomycetes</taxon>
        <taxon>Monoblepharidales</taxon>
        <taxon>Gonapodyaceae</taxon>
        <taxon>Gonapodya</taxon>
    </lineage>
</organism>
<gene>
    <name evidence="3" type="ORF">M427DRAFT_131478</name>
</gene>
<feature type="compositionally biased region" description="Acidic residues" evidence="1">
    <location>
        <begin position="1"/>
        <end position="15"/>
    </location>
</feature>
<evidence type="ECO:0000313" key="4">
    <source>
        <dbReference type="Proteomes" id="UP000070544"/>
    </source>
</evidence>
<keyword evidence="4" id="KW-1185">Reference proteome</keyword>
<evidence type="ECO:0000313" key="3">
    <source>
        <dbReference type="EMBL" id="KXS20050.1"/>
    </source>
</evidence>
<dbReference type="GO" id="GO:0015030">
    <property type="term" value="C:Cajal body"/>
    <property type="evidence" value="ECO:0007669"/>
    <property type="project" value="TreeGrafter"/>
</dbReference>
<dbReference type="Pfam" id="PF23086">
    <property type="entry name" value="Tudor_Coilin"/>
    <property type="match status" value="1"/>
</dbReference>
<reference evidence="3 4" key="1">
    <citation type="journal article" date="2015" name="Genome Biol. Evol.">
        <title>Phylogenomic analyses indicate that early fungi evolved digesting cell walls of algal ancestors of land plants.</title>
        <authorList>
            <person name="Chang Y."/>
            <person name="Wang S."/>
            <person name="Sekimoto S."/>
            <person name="Aerts A.L."/>
            <person name="Choi C."/>
            <person name="Clum A."/>
            <person name="LaButti K.M."/>
            <person name="Lindquist E.A."/>
            <person name="Yee Ngan C."/>
            <person name="Ohm R.A."/>
            <person name="Salamov A.A."/>
            <person name="Grigoriev I.V."/>
            <person name="Spatafora J.W."/>
            <person name="Berbee M.L."/>
        </authorList>
    </citation>
    <scope>NUCLEOTIDE SEQUENCE [LARGE SCALE GENOMIC DNA]</scope>
    <source>
        <strain evidence="3 4">JEL478</strain>
    </source>
</reference>
<evidence type="ECO:0000256" key="1">
    <source>
        <dbReference type="SAM" id="MobiDB-lite"/>
    </source>
</evidence>
<feature type="domain" description="Coilin tudor" evidence="2">
    <location>
        <begin position="97"/>
        <end position="145"/>
    </location>
</feature>
<dbReference type="OrthoDB" id="74813at2759"/>
<dbReference type="PANTHER" id="PTHR15197:SF0">
    <property type="entry name" value="COILIN"/>
    <property type="match status" value="1"/>
</dbReference>
<dbReference type="InterPro" id="IPR056398">
    <property type="entry name" value="Tudor_Coilin"/>
</dbReference>
<dbReference type="EMBL" id="KQ965736">
    <property type="protein sequence ID" value="KXS20050.1"/>
    <property type="molecule type" value="Genomic_DNA"/>
</dbReference>
<protein>
    <recommendedName>
        <fullName evidence="2">Coilin tudor domain-containing protein</fullName>
    </recommendedName>
</protein>
<accession>A0A139ATJ0</accession>
<dbReference type="InterPro" id="IPR024822">
    <property type="entry name" value="Coilin"/>
</dbReference>
<feature type="compositionally biased region" description="Polar residues" evidence="1">
    <location>
        <begin position="34"/>
        <end position="61"/>
    </location>
</feature>
<sequence length="206" mass="22522">MNGDAAAEDSTDEEAPPLNGHNNVNRDRTDDNESNSAPSSAVSMLQNTKPLLTNGNGSVTVAPTDDSTTPNPSSPKKPRIEAPPLPKPVRDYGRLPQLDNVRRQPRVGDLIAYRQLEIGEDCCPRVSEWKEANVLSYDPLTCVAMLKLEAWALTPLVKPRASFGLVVGVNGDPEYDEDDEDDDEGGWVDENVTIDIRELTELKKVA</sequence>
<proteinExistence type="predicted"/>
<dbReference type="GO" id="GO:0030620">
    <property type="term" value="F:U2 snRNA binding"/>
    <property type="evidence" value="ECO:0007669"/>
    <property type="project" value="TreeGrafter"/>
</dbReference>
<evidence type="ECO:0000259" key="2">
    <source>
        <dbReference type="Pfam" id="PF23086"/>
    </source>
</evidence>
<dbReference type="GO" id="GO:0000387">
    <property type="term" value="P:spliceosomal snRNP assembly"/>
    <property type="evidence" value="ECO:0007669"/>
    <property type="project" value="TreeGrafter"/>
</dbReference>